<keyword evidence="1" id="KW-1133">Transmembrane helix</keyword>
<name>A0A7W2EQ12_9BURK</name>
<dbReference type="SUPFAM" id="SSF53850">
    <property type="entry name" value="Periplasmic binding protein-like II"/>
    <property type="match status" value="1"/>
</dbReference>
<reference evidence="2 3" key="1">
    <citation type="submission" date="2020-07" db="EMBL/GenBank/DDBJ databases">
        <title>Novel species isolated from subtropical streams in China.</title>
        <authorList>
            <person name="Lu H."/>
        </authorList>
    </citation>
    <scope>NUCLEOTIDE SEQUENCE [LARGE SCALE GENOMIC DNA]</scope>
    <source>
        <strain evidence="2 3">LX20W</strain>
    </source>
</reference>
<dbReference type="PANTHER" id="PTHR42941:SF1">
    <property type="entry name" value="SLL1037 PROTEIN"/>
    <property type="match status" value="1"/>
</dbReference>
<keyword evidence="1" id="KW-0472">Membrane</keyword>
<dbReference type="Pfam" id="PF16868">
    <property type="entry name" value="NMT1_3"/>
    <property type="match status" value="1"/>
</dbReference>
<keyword evidence="1" id="KW-0812">Transmembrane</keyword>
<evidence type="ECO:0000313" key="2">
    <source>
        <dbReference type="EMBL" id="MBA5636519.1"/>
    </source>
</evidence>
<dbReference type="RefSeq" id="WP_182160694.1">
    <property type="nucleotide sequence ID" value="NZ_JACEZT010000002.1"/>
</dbReference>
<protein>
    <submittedName>
        <fullName evidence="2">ABC transporter substrate-binding protein</fullName>
    </submittedName>
</protein>
<dbReference type="EMBL" id="JACEZT010000002">
    <property type="protein sequence ID" value="MBA5636519.1"/>
    <property type="molecule type" value="Genomic_DNA"/>
</dbReference>
<accession>A0A7W2EQ12</accession>
<dbReference type="AlphaFoldDB" id="A0A7W2EQ12"/>
<dbReference type="Gene3D" id="3.40.190.10">
    <property type="entry name" value="Periplasmic binding protein-like II"/>
    <property type="match status" value="2"/>
</dbReference>
<feature type="transmembrane region" description="Helical" evidence="1">
    <location>
        <begin position="12"/>
        <end position="37"/>
    </location>
</feature>
<sequence length="460" mass="50418">MSKILKFTQFSVRDLLVAAAPTLLAIVGVCVLAYVLVDPSPPRHVVLSTGQENSAYEQIGKKYAAALAKHGVKVTLMQSAGSGENLRRLKSGAVDIAFVQSGSTDEAAAEREGLVSLGSLFTEPMWLFLRETKGKPITRLTELKGKKINFGPKGAGAPRLFKQVLALNGIEPNEVIRSSLANTPATVELLEGRIDGLVFTSAPEAPLIQMLLQTPGIQLFDFDQAEAYARKLPFLSHVVLPRGIVDLGRDIPPVDYNLIAPTATLVARDSLHPALIDLFVQAAASIHSGAGWFQQQGQFPSARYTEIPVAPAAAKFYKDGPPFLQRYMSFWLANFFDRMWVLVLGLGALILPLSKVVPPLYVWRIRSRVYRWYGQLRTVEQALEDAQSQSQGERRMEIYAAQLVRLNEIEELVNQISIPLSFADGLYGLRSHINFVRERVLSLLNEAAPAGPVVPAAVPV</sequence>
<gene>
    <name evidence="2" type="ORF">H3H37_05570</name>
</gene>
<proteinExistence type="predicted"/>
<keyword evidence="3" id="KW-1185">Reference proteome</keyword>
<evidence type="ECO:0000313" key="3">
    <source>
        <dbReference type="Proteomes" id="UP000534388"/>
    </source>
</evidence>
<dbReference type="InterPro" id="IPR011852">
    <property type="entry name" value="TRAP_TAXI"/>
</dbReference>
<dbReference type="PANTHER" id="PTHR42941">
    <property type="entry name" value="SLL1037 PROTEIN"/>
    <property type="match status" value="1"/>
</dbReference>
<feature type="transmembrane region" description="Helical" evidence="1">
    <location>
        <begin position="339"/>
        <end position="363"/>
    </location>
</feature>
<dbReference type="Proteomes" id="UP000534388">
    <property type="component" value="Unassembled WGS sequence"/>
</dbReference>
<evidence type="ECO:0000256" key="1">
    <source>
        <dbReference type="SAM" id="Phobius"/>
    </source>
</evidence>
<comment type="caution">
    <text evidence="2">The sequence shown here is derived from an EMBL/GenBank/DDBJ whole genome shotgun (WGS) entry which is preliminary data.</text>
</comment>
<organism evidence="2 3">
    <name type="scientific">Rugamonas brunnea</name>
    <dbReference type="NCBI Taxonomy" id="2758569"/>
    <lineage>
        <taxon>Bacteria</taxon>
        <taxon>Pseudomonadati</taxon>
        <taxon>Pseudomonadota</taxon>
        <taxon>Betaproteobacteria</taxon>
        <taxon>Burkholderiales</taxon>
        <taxon>Oxalobacteraceae</taxon>
        <taxon>Telluria group</taxon>
        <taxon>Rugamonas</taxon>
    </lineage>
</organism>